<keyword evidence="22" id="KW-1185">Reference proteome</keyword>
<dbReference type="HAMAP" id="MF_00086">
    <property type="entry name" value="S_AdoMet_synth1"/>
    <property type="match status" value="1"/>
</dbReference>
<evidence type="ECO:0000256" key="1">
    <source>
        <dbReference type="ARBA" id="ARBA00005224"/>
    </source>
</evidence>
<evidence type="ECO:0000256" key="13">
    <source>
        <dbReference type="RuleBase" id="RU004462"/>
    </source>
</evidence>
<evidence type="ECO:0000259" key="16">
    <source>
        <dbReference type="Pfam" id="PF00438"/>
    </source>
</evidence>
<comment type="similarity">
    <text evidence="2 13">Belongs to the AdoMet synthase family.</text>
</comment>
<organism evidence="21 22">
    <name type="scientific">Saguinus oedipus</name>
    <name type="common">Cotton-top tamarin</name>
    <name type="synonym">Oedipomidas oedipus</name>
    <dbReference type="NCBI Taxonomy" id="9490"/>
    <lineage>
        <taxon>Eukaryota</taxon>
        <taxon>Metazoa</taxon>
        <taxon>Chordata</taxon>
        <taxon>Craniata</taxon>
        <taxon>Vertebrata</taxon>
        <taxon>Euteleostomi</taxon>
        <taxon>Mammalia</taxon>
        <taxon>Eutheria</taxon>
        <taxon>Euarchontoglires</taxon>
        <taxon>Primates</taxon>
        <taxon>Haplorrhini</taxon>
        <taxon>Platyrrhini</taxon>
        <taxon>Cebidae</taxon>
        <taxon>Callitrichinae</taxon>
        <taxon>Saguinus</taxon>
    </lineage>
</organism>
<name>A0ABQ9V7N9_SAGOE</name>
<accession>A0ABQ9V7N9</accession>
<keyword evidence="7 12" id="KW-0067">ATP-binding</keyword>
<dbReference type="CDD" id="cd09803">
    <property type="entry name" value="UBAN"/>
    <property type="match status" value="1"/>
</dbReference>
<evidence type="ECO:0000256" key="8">
    <source>
        <dbReference type="ARBA" id="ARBA00022842"/>
    </source>
</evidence>
<keyword evidence="9 12" id="KW-0630">Potassium</keyword>
<dbReference type="NCBIfam" id="TIGR01034">
    <property type="entry name" value="metK"/>
    <property type="match status" value="1"/>
</dbReference>
<evidence type="ECO:0000259" key="19">
    <source>
        <dbReference type="Pfam" id="PF11577"/>
    </source>
</evidence>
<keyword evidence="6 12" id="KW-0547">Nucleotide-binding</keyword>
<dbReference type="Pfam" id="PF02772">
    <property type="entry name" value="S-AdoMet_synt_M"/>
    <property type="match status" value="1"/>
</dbReference>
<evidence type="ECO:0000259" key="20">
    <source>
        <dbReference type="Pfam" id="PF16516"/>
    </source>
</evidence>
<sequence length="1140" mass="128552">MSHQLLSCLTEKGDSPSESTGNGPPHLAHPNLDTFTPEELLQQMKELLTENHQLKEAMKLNNQAMKGRFEELSAWTEKQKEERQFFETQSKEAKERLMALSQENEKLKEELGKLKGKSERSSEEAIVLPQMKRERDTFFLTQRTWKMCSYLGVDVKDISKETKQKLFGVPHWMRLLRSPLLSMFFQAWHFTALWRHGAMCIEATEVSCQLEGTKEADPNGDSMLPTAEAEQEKEQLRTQVVRLQAEKADLLGIVSELQLKLNSSGSSEDSFVEIRMADSKLYSAIHLKELQTVQSVEPEETDLSRLSQDIYNLDRVCGVREEYISIPFEPPSLNIAHLNEGEAEGSVKEIKRSPGPMRTVSIGMSRSAEGAKNYLEHEELTVSQLLLCLREGNQKVERLEIALKEAKERISDFEKKASHRSEVETQTDGSREKENEEEKGTETVGSEVEALNLQVTFLFKELQEAHTKLSEAELMKKRLQEKCQALERKNSASPSELNEKQELVYHNKKLELQVESMLSEIKMEQAKTEEEKSKLAMLQLTHNKLLQEHNNALKTIEELTRKESEKVDRSVLKELSEKLELAEKALASKQLQMDEMKQTIAKQEEDLETMSILRAQMEVYCSDFHAERAAREKIHEEKEQLALQLAVLLKENDVFEDGGSRQSLMEMQSRHGARTSDADQQAYLVQRGRCPLLAHFAAAASPLFFSTPLPLTDTNTNMNGQLNGFHEAFIEEGTFLFTSESVGEGHPDKICDQISDAVLDAHLQQDPDAKVACETVAKTGMILLAGEITSRAAVDYQKVVREAVNTLDMMILPKDIAQGVHLDRNEEDTGAGDQGLMFGYATDETEECMPLTIVLAHKLNAKLAELRRNGTLPWLRPDSKTQVTVQYMQDRGAVLPIRVHTIVISVQHDEEVCLDEMRDALKEKVIKAVVPAKYLDEDTIYHLQPSGRFVIGGPQGDAGLTGRKIIVDTYGGWGAHRGGAFSGKDYTKVDRSAAYAARWVAKSLVKGGLCRRVLVQVSYAIGVSHPLSISIFHYGTSQKSERELLEIVKKNFDLRPGVIVRDLDLKKPIYQRTAAYGHFGRDSFPWEVGQGVLQKNLGLDLHGAWLVLTEGRAELVRLAMEKADLAGVVQRSQLVYMLIP</sequence>
<comment type="caution">
    <text evidence="21">The sequence shown here is derived from an EMBL/GenBank/DDBJ whole genome shotgun (WGS) entry which is preliminary data.</text>
</comment>
<evidence type="ECO:0000256" key="11">
    <source>
        <dbReference type="ARBA" id="ARBA00048344"/>
    </source>
</evidence>
<feature type="coiled-coil region" evidence="14">
    <location>
        <begin position="462"/>
        <end position="651"/>
    </location>
</feature>
<keyword evidence="8 12" id="KW-0460">Magnesium</keyword>
<dbReference type="Gene3D" id="3.30.300.10">
    <property type="match status" value="3"/>
</dbReference>
<dbReference type="Pfam" id="PF00438">
    <property type="entry name" value="S-AdoMet_synt_N"/>
    <property type="match status" value="1"/>
</dbReference>
<dbReference type="InterPro" id="IPR022628">
    <property type="entry name" value="S-AdoMet_synt_N"/>
</dbReference>
<evidence type="ECO:0000256" key="3">
    <source>
        <dbReference type="ARBA" id="ARBA00022563"/>
    </source>
</evidence>
<dbReference type="Proteomes" id="UP001266305">
    <property type="component" value="Unassembled WGS sequence"/>
</dbReference>
<feature type="domain" description="NF-kappa-B essential modulator NEMO CC2-LZ" evidence="20">
    <location>
        <begin position="557"/>
        <end position="653"/>
    </location>
</feature>
<evidence type="ECO:0000256" key="15">
    <source>
        <dbReference type="SAM" id="MobiDB-lite"/>
    </source>
</evidence>
<feature type="region of interest" description="Disordered" evidence="15">
    <location>
        <begin position="1"/>
        <end position="32"/>
    </location>
</feature>
<evidence type="ECO:0000259" key="17">
    <source>
        <dbReference type="Pfam" id="PF02772"/>
    </source>
</evidence>
<evidence type="ECO:0000256" key="9">
    <source>
        <dbReference type="ARBA" id="ARBA00022958"/>
    </source>
</evidence>
<dbReference type="EC" id="2.5.1.6" evidence="12"/>
<dbReference type="InterPro" id="IPR021063">
    <property type="entry name" value="NEMO_N"/>
</dbReference>
<evidence type="ECO:0000259" key="18">
    <source>
        <dbReference type="Pfam" id="PF02773"/>
    </source>
</evidence>
<dbReference type="InterPro" id="IPR032419">
    <property type="entry name" value="CC2-LZ_dom"/>
</dbReference>
<keyword evidence="4 12" id="KW-0808">Transferase</keyword>
<evidence type="ECO:0000313" key="21">
    <source>
        <dbReference type="EMBL" id="KAK2105350.1"/>
    </source>
</evidence>
<evidence type="ECO:0000256" key="12">
    <source>
        <dbReference type="RuleBase" id="RU000541"/>
    </source>
</evidence>
<evidence type="ECO:0000256" key="2">
    <source>
        <dbReference type="ARBA" id="ARBA00009685"/>
    </source>
</evidence>
<evidence type="ECO:0000256" key="10">
    <source>
        <dbReference type="ARBA" id="ARBA00023054"/>
    </source>
</evidence>
<dbReference type="InterPro" id="IPR022630">
    <property type="entry name" value="S-AdoMet_synt_C"/>
</dbReference>
<keyword evidence="5 12" id="KW-0479">Metal-binding</keyword>
<gene>
    <name evidence="21" type="ORF">P7K49_014864</name>
</gene>
<evidence type="ECO:0000313" key="22">
    <source>
        <dbReference type="Proteomes" id="UP001266305"/>
    </source>
</evidence>
<dbReference type="PANTHER" id="PTHR11964">
    <property type="entry name" value="S-ADENOSYLMETHIONINE SYNTHETASE"/>
    <property type="match status" value="1"/>
</dbReference>
<protein>
    <recommendedName>
        <fullName evidence="12">S-adenosylmethionine synthase</fullName>
        <ecNumber evidence="12">2.5.1.6</ecNumber>
    </recommendedName>
</protein>
<dbReference type="Pfam" id="PF16516">
    <property type="entry name" value="CC2-LZ"/>
    <property type="match status" value="1"/>
</dbReference>
<dbReference type="Gene3D" id="1.20.5.990">
    <property type="entry name" value="Nemo cc2-lz domain - 1d5 darpin complex"/>
    <property type="match status" value="1"/>
</dbReference>
<dbReference type="SUPFAM" id="SSF55973">
    <property type="entry name" value="S-adenosylmethionine synthetase"/>
    <property type="match status" value="3"/>
</dbReference>
<proteinExistence type="inferred from homology"/>
<reference evidence="21 22" key="1">
    <citation type="submission" date="2023-05" db="EMBL/GenBank/DDBJ databases">
        <title>B98-5 Cell Line De Novo Hybrid Assembly: An Optical Mapping Approach.</title>
        <authorList>
            <person name="Kananen K."/>
            <person name="Auerbach J.A."/>
            <person name="Kautto E."/>
            <person name="Blachly J.S."/>
        </authorList>
    </citation>
    <scope>NUCLEOTIDE SEQUENCE [LARGE SCALE GENOMIC DNA]</scope>
    <source>
        <strain evidence="21">B95-8</strain>
        <tissue evidence="21">Cell line</tissue>
    </source>
</reference>
<feature type="domain" description="S-adenosylmethionine synthetase C-terminal" evidence="18">
    <location>
        <begin position="951"/>
        <end position="1087"/>
    </location>
</feature>
<feature type="domain" description="S-adenosylmethionine synthetase N-terminal" evidence="16">
    <location>
        <begin position="735"/>
        <end position="807"/>
    </location>
</feature>
<evidence type="ECO:0000256" key="5">
    <source>
        <dbReference type="ARBA" id="ARBA00022723"/>
    </source>
</evidence>
<dbReference type="EMBL" id="JASSZA010000007">
    <property type="protein sequence ID" value="KAK2105350.1"/>
    <property type="molecule type" value="Genomic_DNA"/>
</dbReference>
<comment type="pathway">
    <text evidence="1 12">Amino-acid biosynthesis; S-adenosyl-L-methionine biosynthesis; S-adenosyl-L-methionine from L-methionine: step 1/1.</text>
</comment>
<keyword evidence="3 12" id="KW-0554">One-carbon metabolism</keyword>
<dbReference type="CDD" id="cd18079">
    <property type="entry name" value="S-AdoMet_synt"/>
    <property type="match status" value="1"/>
</dbReference>
<dbReference type="Pfam" id="PF11577">
    <property type="entry name" value="NEMO"/>
    <property type="match status" value="1"/>
</dbReference>
<feature type="coiled-coil region" evidence="14">
    <location>
        <begin position="226"/>
        <end position="253"/>
    </location>
</feature>
<comment type="catalytic activity">
    <reaction evidence="11 12">
        <text>L-methionine + ATP + H2O = S-adenosyl-L-methionine + phosphate + diphosphate</text>
        <dbReference type="Rhea" id="RHEA:21080"/>
        <dbReference type="ChEBI" id="CHEBI:15377"/>
        <dbReference type="ChEBI" id="CHEBI:30616"/>
        <dbReference type="ChEBI" id="CHEBI:33019"/>
        <dbReference type="ChEBI" id="CHEBI:43474"/>
        <dbReference type="ChEBI" id="CHEBI:57844"/>
        <dbReference type="ChEBI" id="CHEBI:59789"/>
        <dbReference type="EC" id="2.5.1.6"/>
    </reaction>
</comment>
<feature type="domain" description="S-adenosylmethionine synthetase central" evidence="17">
    <location>
        <begin position="829"/>
        <end position="949"/>
    </location>
</feature>
<feature type="domain" description="NF-kappa-B essential modulator NEMO N-terminal" evidence="19">
    <location>
        <begin position="37"/>
        <end position="104"/>
    </location>
</feature>
<dbReference type="Gene3D" id="1.20.5.390">
    <property type="entry name" value="L1 transposable element, trimerization domain"/>
    <property type="match status" value="2"/>
</dbReference>
<feature type="coiled-coil region" evidence="14">
    <location>
        <begin position="44"/>
        <end position="124"/>
    </location>
</feature>
<evidence type="ECO:0000256" key="7">
    <source>
        <dbReference type="ARBA" id="ARBA00022840"/>
    </source>
</evidence>
<dbReference type="InterPro" id="IPR022636">
    <property type="entry name" value="S-AdoMet_synthetase_sfam"/>
</dbReference>
<comment type="cofactor">
    <cofactor evidence="12">
        <name>Mg(2+)</name>
        <dbReference type="ChEBI" id="CHEBI:18420"/>
    </cofactor>
    <text evidence="12">Binds 2 magnesium ions per subunit. The magnesium ions interact primarily with the substrate.</text>
</comment>
<comment type="cofactor">
    <cofactor evidence="12">
        <name>K(+)</name>
        <dbReference type="ChEBI" id="CHEBI:29103"/>
    </cofactor>
    <text evidence="12">Binds 1 potassium ion per subunit. The potassium ion interacts primarily with the substrate.</text>
</comment>
<dbReference type="InterPro" id="IPR022629">
    <property type="entry name" value="S-AdoMet_synt_central"/>
</dbReference>
<keyword evidence="10 14" id="KW-0175">Coiled coil</keyword>
<comment type="function">
    <text evidence="12">Catalyzes the formation of S-adenosylmethionine from methionine and ATP.</text>
</comment>
<evidence type="ECO:0000256" key="6">
    <source>
        <dbReference type="ARBA" id="ARBA00022741"/>
    </source>
</evidence>
<dbReference type="InterPro" id="IPR002133">
    <property type="entry name" value="S-AdoMet_synthetase"/>
</dbReference>
<dbReference type="PROSITE" id="PS00376">
    <property type="entry name" value="ADOMET_SYNTHASE_1"/>
    <property type="match status" value="1"/>
</dbReference>
<evidence type="ECO:0000256" key="4">
    <source>
        <dbReference type="ARBA" id="ARBA00022679"/>
    </source>
</evidence>
<feature type="compositionally biased region" description="Basic and acidic residues" evidence="15">
    <location>
        <begin position="412"/>
        <end position="441"/>
    </location>
</feature>
<evidence type="ECO:0000256" key="14">
    <source>
        <dbReference type="SAM" id="Coils"/>
    </source>
</evidence>
<dbReference type="Pfam" id="PF02773">
    <property type="entry name" value="S-AdoMet_synt_C"/>
    <property type="match status" value="1"/>
</dbReference>
<dbReference type="InterPro" id="IPR022631">
    <property type="entry name" value="ADOMET_SYNTHASE_CS"/>
</dbReference>
<feature type="region of interest" description="Disordered" evidence="15">
    <location>
        <begin position="412"/>
        <end position="446"/>
    </location>
</feature>